<gene>
    <name evidence="1" type="ORF">FHW12_000364</name>
</gene>
<name>A0A839EU89_9GAMM</name>
<dbReference type="AlphaFoldDB" id="A0A839EU89"/>
<keyword evidence="2" id="KW-1185">Reference proteome</keyword>
<comment type="caution">
    <text evidence="1">The sequence shown here is derived from an EMBL/GenBank/DDBJ whole genome shotgun (WGS) entry which is preliminary data.</text>
</comment>
<dbReference type="RefSeq" id="WP_182529276.1">
    <property type="nucleotide sequence ID" value="NZ_JACGXL010000001.1"/>
</dbReference>
<dbReference type="Proteomes" id="UP000550401">
    <property type="component" value="Unassembled WGS sequence"/>
</dbReference>
<sequence>MTLARNERGCPMQKKMDAPALAESTLMRALDAIVCKIDGPNFHRWLRERNVGKRDLQSAFDSYLAEIGLAAEYGAAVLAIDAAVEAGRTEPASVVPLRRVK</sequence>
<proteinExistence type="predicted"/>
<reference evidence="1 2" key="1">
    <citation type="submission" date="2020-07" db="EMBL/GenBank/DDBJ databases">
        <title>Genomic Encyclopedia of Type Strains, Phase IV (KMG-V): Genome sequencing to study the core and pangenomes of soil and plant-associated prokaryotes.</title>
        <authorList>
            <person name="Whitman W."/>
        </authorList>
    </citation>
    <scope>NUCLEOTIDE SEQUENCE [LARGE SCALE GENOMIC DNA]</scope>
    <source>
        <strain evidence="1 2">RH2WT43</strain>
    </source>
</reference>
<dbReference type="EMBL" id="JACGXL010000001">
    <property type="protein sequence ID" value="MBA8886173.1"/>
    <property type="molecule type" value="Genomic_DNA"/>
</dbReference>
<evidence type="ECO:0000313" key="1">
    <source>
        <dbReference type="EMBL" id="MBA8886173.1"/>
    </source>
</evidence>
<protein>
    <submittedName>
        <fullName evidence="1">Uncharacterized protein</fullName>
    </submittedName>
</protein>
<organism evidence="1 2">
    <name type="scientific">Dokdonella fugitiva</name>
    <dbReference type="NCBI Taxonomy" id="328517"/>
    <lineage>
        <taxon>Bacteria</taxon>
        <taxon>Pseudomonadati</taxon>
        <taxon>Pseudomonadota</taxon>
        <taxon>Gammaproteobacteria</taxon>
        <taxon>Lysobacterales</taxon>
        <taxon>Rhodanobacteraceae</taxon>
        <taxon>Dokdonella</taxon>
    </lineage>
</organism>
<evidence type="ECO:0000313" key="2">
    <source>
        <dbReference type="Proteomes" id="UP000550401"/>
    </source>
</evidence>
<accession>A0A839EU89</accession>